<keyword evidence="2" id="KW-1185">Reference proteome</keyword>
<organism evidence="1 2">
    <name type="scientific">Dentiscutata erythropus</name>
    <dbReference type="NCBI Taxonomy" id="1348616"/>
    <lineage>
        <taxon>Eukaryota</taxon>
        <taxon>Fungi</taxon>
        <taxon>Fungi incertae sedis</taxon>
        <taxon>Mucoromycota</taxon>
        <taxon>Glomeromycotina</taxon>
        <taxon>Glomeromycetes</taxon>
        <taxon>Diversisporales</taxon>
        <taxon>Gigasporaceae</taxon>
        <taxon>Dentiscutata</taxon>
    </lineage>
</organism>
<reference evidence="1" key="1">
    <citation type="submission" date="2021-06" db="EMBL/GenBank/DDBJ databases">
        <authorList>
            <person name="Kallberg Y."/>
            <person name="Tangrot J."/>
            <person name="Rosling A."/>
        </authorList>
    </citation>
    <scope>NUCLEOTIDE SEQUENCE</scope>
    <source>
        <strain evidence="1">MA453B</strain>
    </source>
</reference>
<feature type="non-terminal residue" evidence="1">
    <location>
        <position position="1"/>
    </location>
</feature>
<gene>
    <name evidence="1" type="ORF">DERYTH_LOCUS20432</name>
</gene>
<evidence type="ECO:0000313" key="2">
    <source>
        <dbReference type="Proteomes" id="UP000789405"/>
    </source>
</evidence>
<evidence type="ECO:0000313" key="1">
    <source>
        <dbReference type="EMBL" id="CAG8786109.1"/>
    </source>
</evidence>
<sequence>LNEFESDYVNENQLESIKGSHDLAIEDSHDSTIEDSYDSTIEVQQDLQDSIEMPYLQDSNINGQSLQDSTQKGDLNSKVFKPFKIPTNDPEKIKLYKHRPRMPLREATNNIILQLPETDKPLNITMNLSINN</sequence>
<dbReference type="EMBL" id="CAJVPY010024070">
    <property type="protein sequence ID" value="CAG8786109.1"/>
    <property type="molecule type" value="Genomic_DNA"/>
</dbReference>
<protein>
    <submittedName>
        <fullName evidence="1">5423_t:CDS:1</fullName>
    </submittedName>
</protein>
<dbReference type="OrthoDB" id="2468637at2759"/>
<comment type="caution">
    <text evidence="1">The sequence shown here is derived from an EMBL/GenBank/DDBJ whole genome shotgun (WGS) entry which is preliminary data.</text>
</comment>
<dbReference type="AlphaFoldDB" id="A0A9N9JMW2"/>
<name>A0A9N9JMW2_9GLOM</name>
<dbReference type="Proteomes" id="UP000789405">
    <property type="component" value="Unassembled WGS sequence"/>
</dbReference>
<accession>A0A9N9JMW2</accession>
<proteinExistence type="predicted"/>